<dbReference type="OrthoDB" id="9781180at2"/>
<dbReference type="RefSeq" id="WP_115482663.1">
    <property type="nucleotide sequence ID" value="NZ_QRCT01000048.1"/>
</dbReference>
<proteinExistence type="predicted"/>
<dbReference type="Proteomes" id="UP000255036">
    <property type="component" value="Unassembled WGS sequence"/>
</dbReference>
<keyword evidence="1" id="KW-0808">Transferase</keyword>
<evidence type="ECO:0000313" key="2">
    <source>
        <dbReference type="Proteomes" id="UP000255036"/>
    </source>
</evidence>
<protein>
    <submittedName>
        <fullName evidence="1">Cytidylate kinase-like family protein</fullName>
    </submittedName>
</protein>
<name>A0A371AT50_9FIRM</name>
<organism evidence="1 2">
    <name type="scientific">Anaerosacchariphilus polymeriproducens</name>
    <dbReference type="NCBI Taxonomy" id="1812858"/>
    <lineage>
        <taxon>Bacteria</taxon>
        <taxon>Bacillati</taxon>
        <taxon>Bacillota</taxon>
        <taxon>Clostridia</taxon>
        <taxon>Lachnospirales</taxon>
        <taxon>Lachnospiraceae</taxon>
        <taxon>Anaerosacchariphilus</taxon>
    </lineage>
</organism>
<comment type="caution">
    <text evidence="1">The sequence shown here is derived from an EMBL/GenBank/DDBJ whole genome shotgun (WGS) entry which is preliminary data.</text>
</comment>
<reference evidence="1 2" key="1">
    <citation type="submission" date="2018-07" db="EMBL/GenBank/DDBJ databases">
        <title>Anaerosacharophilus polymeroproducens gen. nov. sp. nov., an anaerobic bacterium isolated from salt field.</title>
        <authorList>
            <person name="Kim W."/>
            <person name="Yang S.-H."/>
            <person name="Oh J."/>
            <person name="Lee J.-H."/>
            <person name="Kwon K.K."/>
        </authorList>
    </citation>
    <scope>NUCLEOTIDE SEQUENCE [LARGE SCALE GENOMIC DNA]</scope>
    <source>
        <strain evidence="1 2">MCWD5</strain>
    </source>
</reference>
<accession>A0A371AT50</accession>
<dbReference type="InterPro" id="IPR027417">
    <property type="entry name" value="P-loop_NTPase"/>
</dbReference>
<dbReference type="GO" id="GO:0016301">
    <property type="term" value="F:kinase activity"/>
    <property type="evidence" value="ECO:0007669"/>
    <property type="project" value="UniProtKB-KW"/>
</dbReference>
<dbReference type="AlphaFoldDB" id="A0A371AT50"/>
<dbReference type="SUPFAM" id="SSF52540">
    <property type="entry name" value="P-loop containing nucleoside triphosphate hydrolases"/>
    <property type="match status" value="1"/>
</dbReference>
<gene>
    <name evidence="1" type="ORF">DWV06_13240</name>
</gene>
<keyword evidence="2" id="KW-1185">Reference proteome</keyword>
<evidence type="ECO:0000313" key="1">
    <source>
        <dbReference type="EMBL" id="RDU22729.1"/>
    </source>
</evidence>
<dbReference type="Pfam" id="PF13189">
    <property type="entry name" value="Cytidylate_kin2"/>
    <property type="match status" value="1"/>
</dbReference>
<dbReference type="EMBL" id="QRCT01000048">
    <property type="protein sequence ID" value="RDU22729.1"/>
    <property type="molecule type" value="Genomic_DNA"/>
</dbReference>
<sequence>MGKYAITIARGFGSGGKTLGTLLAKELGINFYDREILRLASDESGINEALFGKVDEELKNTSLFRIAKKVYHGEIIPPESDDFTSNNNLFNYQAKVIKGLAENESCVIVGRCADFILKDYENVIRLYFYAPIEDCVKRVQSLSSLSEKEAKKKIQKIDKNRAEYYAYYTGKAWNDARNYDFCLNTSSMSYPKLVEIVKGYLDAFLK</sequence>
<keyword evidence="1" id="KW-0418">Kinase</keyword>
<dbReference type="Gene3D" id="3.40.50.300">
    <property type="entry name" value="P-loop containing nucleotide triphosphate hydrolases"/>
    <property type="match status" value="1"/>
</dbReference>